<protein>
    <submittedName>
        <fullName evidence="1">34493_t:CDS:1</fullName>
    </submittedName>
</protein>
<name>A0ABN7XQ19_GIGMA</name>
<reference evidence="1 2" key="1">
    <citation type="submission" date="2021-06" db="EMBL/GenBank/DDBJ databases">
        <authorList>
            <person name="Kallberg Y."/>
            <person name="Tangrot J."/>
            <person name="Rosling A."/>
        </authorList>
    </citation>
    <scope>NUCLEOTIDE SEQUENCE [LARGE SCALE GENOMIC DNA]</scope>
    <source>
        <strain evidence="1 2">120-4 pot B 10/14</strain>
    </source>
</reference>
<feature type="non-terminal residue" evidence="1">
    <location>
        <position position="1"/>
    </location>
</feature>
<accession>A0ABN7XQ19</accession>
<comment type="caution">
    <text evidence="1">The sequence shown here is derived from an EMBL/GenBank/DDBJ whole genome shotgun (WGS) entry which is preliminary data.</text>
</comment>
<evidence type="ECO:0000313" key="2">
    <source>
        <dbReference type="Proteomes" id="UP000789901"/>
    </source>
</evidence>
<keyword evidence="2" id="KW-1185">Reference proteome</keyword>
<evidence type="ECO:0000313" key="1">
    <source>
        <dbReference type="EMBL" id="CAG8856034.1"/>
    </source>
</evidence>
<dbReference type="EMBL" id="CAJVQB010155547">
    <property type="protein sequence ID" value="CAG8856034.1"/>
    <property type="molecule type" value="Genomic_DNA"/>
</dbReference>
<gene>
    <name evidence="1" type="ORF">GMARGA_LOCUS44855</name>
</gene>
<dbReference type="Proteomes" id="UP000789901">
    <property type="component" value="Unassembled WGS sequence"/>
</dbReference>
<proteinExistence type="predicted"/>
<sequence>LLDIMASLYDAVMAELLGHNVGKIISDPTSAPYNLLQDHQAQVTITYQSFLQSKRTGNRRAQLWYLGKILKNMPPEQ</sequence>
<organism evidence="1 2">
    <name type="scientific">Gigaspora margarita</name>
    <dbReference type="NCBI Taxonomy" id="4874"/>
    <lineage>
        <taxon>Eukaryota</taxon>
        <taxon>Fungi</taxon>
        <taxon>Fungi incertae sedis</taxon>
        <taxon>Mucoromycota</taxon>
        <taxon>Glomeromycotina</taxon>
        <taxon>Glomeromycetes</taxon>
        <taxon>Diversisporales</taxon>
        <taxon>Gigasporaceae</taxon>
        <taxon>Gigaspora</taxon>
    </lineage>
</organism>